<dbReference type="GeneID" id="18816352"/>
<feature type="region of interest" description="Disordered" evidence="1">
    <location>
        <begin position="335"/>
        <end position="368"/>
    </location>
</feature>
<feature type="domain" description="DNA replication regulator Sld3 C-terminal" evidence="2">
    <location>
        <begin position="96"/>
        <end position="350"/>
    </location>
</feature>
<dbReference type="Proteomes" id="UP000008064">
    <property type="component" value="Unassembled WGS sequence"/>
</dbReference>
<name>F8NMU7_SERL9</name>
<evidence type="ECO:0000256" key="1">
    <source>
        <dbReference type="SAM" id="MobiDB-lite"/>
    </source>
</evidence>
<dbReference type="Pfam" id="PF08639">
    <property type="entry name" value="Sld3_STD"/>
    <property type="match status" value="1"/>
</dbReference>
<dbReference type="HOGENOM" id="CLU_032496_0_0_1"/>
<sequence>MPLHFLIPSLQRVQVASSSEINDCPYPLHALLEPLLLSARSSSSKYHDELPQILANDGGEGEVEEDMMWFALNYEKVDHDEDQTRPNSEDAVMIEEKWRIGWLDRLEKREVQLQILLYLLKLSLPGPSIPLPPVTIHPAPTTSPKKSKHTRVKAKVITPTVEERLESFMDKLSMWQLVDSVSLNEQAQSTRIQQNPTDAYDWMQLFCQDIVEVQFKHLLPEACALLRSKVFPNSPFSDDTSSAASRSPSPSNTSVEPRPFDPHSLGQRYRANPGGPLPDKSSRHTSPSSRQHSDARSRSRSLSISLAQDADARRSGAATSGATIKRALSREISMSRVFKGKKTQEKVIKPTKSQADIRDGGSGPARKLASKRDANQAVTLVAATPVKVKGKRTASRAFGRPSNLLRNTSPSPGMDVFGDDTEIEEIWLPSSSPDVLLLPGIYEDSELEGSHPAVGLGDEREHILAMSTPVKKRIRIS</sequence>
<evidence type="ECO:0000259" key="2">
    <source>
        <dbReference type="Pfam" id="PF08639"/>
    </source>
</evidence>
<evidence type="ECO:0000313" key="3">
    <source>
        <dbReference type="EMBL" id="EGO27923.1"/>
    </source>
</evidence>
<dbReference type="EMBL" id="GL945431">
    <property type="protein sequence ID" value="EGO27923.1"/>
    <property type="molecule type" value="Genomic_DNA"/>
</dbReference>
<dbReference type="Gene3D" id="1.20.58.2130">
    <property type="match status" value="1"/>
</dbReference>
<protein>
    <recommendedName>
        <fullName evidence="2">DNA replication regulator Sld3 C-terminal domain-containing protein</fullName>
    </recommendedName>
</protein>
<gene>
    <name evidence="3" type="ORF">SERLADRAFT_447151</name>
</gene>
<dbReference type="InterPro" id="IPR013948">
    <property type="entry name" value="DNA_replication_reg_Sld3_C"/>
</dbReference>
<reference evidence="3" key="1">
    <citation type="submission" date="2011-04" db="EMBL/GenBank/DDBJ databases">
        <title>Evolution of plant cell wall degrading machinery underlies the functional diversity of forest fungi.</title>
        <authorList>
            <consortium name="US DOE Joint Genome Institute (JGI-PGF)"/>
            <person name="Eastwood D.C."/>
            <person name="Floudas D."/>
            <person name="Binder M."/>
            <person name="Majcherczyk A."/>
            <person name="Schneider P."/>
            <person name="Aerts A."/>
            <person name="Asiegbu F.O."/>
            <person name="Baker S.E."/>
            <person name="Barry K."/>
            <person name="Bendiksby M."/>
            <person name="Blumentritt M."/>
            <person name="Coutinho P.M."/>
            <person name="Cullen D."/>
            <person name="Cullen D."/>
            <person name="Gathman A."/>
            <person name="Goodell B."/>
            <person name="Henrissat B."/>
            <person name="Ihrmark K."/>
            <person name="Kauserud H."/>
            <person name="Kohler A."/>
            <person name="LaButti K."/>
            <person name="Lapidus A."/>
            <person name="Lavin J.L."/>
            <person name="Lee Y.-H."/>
            <person name="Lindquist E."/>
            <person name="Lilly W."/>
            <person name="Lucas S."/>
            <person name="Morin E."/>
            <person name="Murat C."/>
            <person name="Oguiza J.A."/>
            <person name="Park J."/>
            <person name="Pisabarro A.G."/>
            <person name="Riley R."/>
            <person name="Rosling A."/>
            <person name="Salamov A."/>
            <person name="Schmidt O."/>
            <person name="Schmutz J."/>
            <person name="Skrede I."/>
            <person name="Stenlid J."/>
            <person name="Wiebenga A."/>
            <person name="Xie X."/>
            <person name="Kues U."/>
            <person name="Hibbett D.S."/>
            <person name="Hoffmeister D."/>
            <person name="Hogberg N."/>
            <person name="Martin F."/>
            <person name="Grigoriev I.V."/>
            <person name="Watkinson S.C."/>
        </authorList>
    </citation>
    <scope>NUCLEOTIDE SEQUENCE</scope>
    <source>
        <strain evidence="3">S7.9</strain>
    </source>
</reference>
<proteinExistence type="predicted"/>
<dbReference type="OrthoDB" id="3003917at2759"/>
<dbReference type="AlphaFoldDB" id="F8NMU7"/>
<feature type="region of interest" description="Disordered" evidence="1">
    <location>
        <begin position="234"/>
        <end position="321"/>
    </location>
</feature>
<dbReference type="KEGG" id="sla:SERLADRAFT_447151"/>
<organism>
    <name type="scientific">Serpula lacrymans var. lacrymans (strain S7.9)</name>
    <name type="common">Dry rot fungus</name>
    <dbReference type="NCBI Taxonomy" id="578457"/>
    <lineage>
        <taxon>Eukaryota</taxon>
        <taxon>Fungi</taxon>
        <taxon>Dikarya</taxon>
        <taxon>Basidiomycota</taxon>
        <taxon>Agaricomycotina</taxon>
        <taxon>Agaricomycetes</taxon>
        <taxon>Agaricomycetidae</taxon>
        <taxon>Boletales</taxon>
        <taxon>Coniophorineae</taxon>
        <taxon>Serpulaceae</taxon>
        <taxon>Serpula</taxon>
    </lineage>
</organism>
<accession>F8NMU7</accession>
<feature type="compositionally biased region" description="Low complexity" evidence="1">
    <location>
        <begin position="237"/>
        <end position="254"/>
    </location>
</feature>
<dbReference type="RefSeq" id="XP_007316014.1">
    <property type="nucleotide sequence ID" value="XM_007315952.1"/>
</dbReference>